<sequence length="112" mass="12651">LKSSLHLGQHSIFNAPRKPGPDGPSDRQWAVTKAGDVYYRVAYSCDEAITITYQQTRRICVVEIVGSKWLRHSLCRRQAMPSHPNRVLQKTTSDSQLNTAIPIVQPPIIKQK</sequence>
<organism evidence="2 3">
    <name type="scientific">Trichoderma gamsii</name>
    <dbReference type="NCBI Taxonomy" id="398673"/>
    <lineage>
        <taxon>Eukaryota</taxon>
        <taxon>Fungi</taxon>
        <taxon>Dikarya</taxon>
        <taxon>Ascomycota</taxon>
        <taxon>Pezizomycotina</taxon>
        <taxon>Sordariomycetes</taxon>
        <taxon>Hypocreomycetidae</taxon>
        <taxon>Hypocreales</taxon>
        <taxon>Hypocreaceae</taxon>
        <taxon>Trichoderma</taxon>
    </lineage>
</organism>
<feature type="region of interest" description="Disordered" evidence="1">
    <location>
        <begin position="1"/>
        <end position="27"/>
    </location>
</feature>
<proteinExistence type="predicted"/>
<gene>
    <name evidence="2" type="ORF">TGAM01_v202690</name>
</gene>
<dbReference type="EMBL" id="JPDN02000007">
    <property type="protein sequence ID" value="PON28196.1"/>
    <property type="molecule type" value="Genomic_DNA"/>
</dbReference>
<feature type="non-terminal residue" evidence="2">
    <location>
        <position position="1"/>
    </location>
</feature>
<name>A0A2P4ZV86_9HYPO</name>
<evidence type="ECO:0000313" key="2">
    <source>
        <dbReference type="EMBL" id="PON28196.1"/>
    </source>
</evidence>
<evidence type="ECO:0000313" key="3">
    <source>
        <dbReference type="Proteomes" id="UP000054821"/>
    </source>
</evidence>
<protein>
    <submittedName>
        <fullName evidence="2">Uncharacterized protein</fullName>
    </submittedName>
</protein>
<evidence type="ECO:0000256" key="1">
    <source>
        <dbReference type="SAM" id="MobiDB-lite"/>
    </source>
</evidence>
<accession>A0A2P4ZV86</accession>
<dbReference type="Proteomes" id="UP000054821">
    <property type="component" value="Unassembled WGS sequence"/>
</dbReference>
<comment type="caution">
    <text evidence="2">The sequence shown here is derived from an EMBL/GenBank/DDBJ whole genome shotgun (WGS) entry which is preliminary data.</text>
</comment>
<dbReference type="AlphaFoldDB" id="A0A2P4ZV86"/>
<dbReference type="RefSeq" id="XP_024406162.1">
    <property type="nucleotide sequence ID" value="XM_024549047.1"/>
</dbReference>
<reference evidence="2 3" key="1">
    <citation type="journal article" date="2016" name="Genome Announc.">
        <title>Draft Whole-Genome Sequence of Trichoderma gamsii T6085, a Promising Biocontrol Agent of Fusarium Head Blight on Wheat.</title>
        <authorList>
            <person name="Baroncelli R."/>
            <person name="Zapparata A."/>
            <person name="Piaggeschi G."/>
            <person name="Sarrocco S."/>
            <person name="Vannacci G."/>
        </authorList>
    </citation>
    <scope>NUCLEOTIDE SEQUENCE [LARGE SCALE GENOMIC DNA]</scope>
    <source>
        <strain evidence="2 3">T6085</strain>
    </source>
</reference>
<keyword evidence="3" id="KW-1185">Reference proteome</keyword>
<dbReference type="GeneID" id="36347417"/>